<dbReference type="EMBL" id="LTAZ01000005">
    <property type="protein sequence ID" value="KYH25843.1"/>
    <property type="molecule type" value="Genomic_DNA"/>
</dbReference>
<dbReference type="OrthoDB" id="205220at2157"/>
<evidence type="ECO:0000256" key="1">
    <source>
        <dbReference type="SAM" id="MobiDB-lite"/>
    </source>
</evidence>
<feature type="compositionally biased region" description="Basic and acidic residues" evidence="1">
    <location>
        <begin position="10"/>
        <end position="27"/>
    </location>
</feature>
<dbReference type="NCBIfam" id="NF045806">
    <property type="entry name" value="GvpO_arch_Nterm"/>
    <property type="match status" value="1"/>
</dbReference>
<dbReference type="PATRIC" id="fig|1008153.3.peg.2569"/>
<dbReference type="AlphaFoldDB" id="A0A151AE11"/>
<organism evidence="2 3">
    <name type="scientific">Halalkalicoccus paucihalophilus</name>
    <dbReference type="NCBI Taxonomy" id="1008153"/>
    <lineage>
        <taxon>Archaea</taxon>
        <taxon>Methanobacteriati</taxon>
        <taxon>Methanobacteriota</taxon>
        <taxon>Stenosarchaea group</taxon>
        <taxon>Halobacteria</taxon>
        <taxon>Halobacteriales</taxon>
        <taxon>Halococcaceae</taxon>
        <taxon>Halalkalicoccus</taxon>
    </lineage>
</organism>
<feature type="region of interest" description="Disordered" evidence="1">
    <location>
        <begin position="1"/>
        <end position="64"/>
    </location>
</feature>
<dbReference type="InterPro" id="IPR043914">
    <property type="entry name" value="DUF5763"/>
</dbReference>
<proteinExistence type="predicted"/>
<protein>
    <submittedName>
        <fullName evidence="2">Gas vesicle synthesis protein GvpO</fullName>
    </submittedName>
</protein>
<dbReference type="RefSeq" id="WP_066382951.1">
    <property type="nucleotide sequence ID" value="NZ_LTAZ01000005.1"/>
</dbReference>
<dbReference type="InterPro" id="IPR054824">
    <property type="entry name" value="GvpO-like_N"/>
</dbReference>
<reference evidence="2 3" key="1">
    <citation type="submission" date="2016-02" db="EMBL/GenBank/DDBJ databases">
        <title>Genome sequence of Halalkalicoccus paucihalophilus DSM 24557.</title>
        <authorList>
            <person name="Poehlein A."/>
            <person name="Daniel R."/>
        </authorList>
    </citation>
    <scope>NUCLEOTIDE SEQUENCE [LARGE SCALE GENOMIC DNA]</scope>
    <source>
        <strain evidence="2 3">DSM 24557</strain>
    </source>
</reference>
<dbReference type="GO" id="GO:0031412">
    <property type="term" value="P:gas vesicle organization"/>
    <property type="evidence" value="ECO:0007669"/>
    <property type="project" value="InterPro"/>
</dbReference>
<evidence type="ECO:0000313" key="3">
    <source>
        <dbReference type="Proteomes" id="UP000075321"/>
    </source>
</evidence>
<gene>
    <name evidence="2" type="ORF">HAPAU_25210</name>
</gene>
<keyword evidence="3" id="KW-1185">Reference proteome</keyword>
<dbReference type="Pfam" id="PF05800">
    <property type="entry name" value="GvpO"/>
    <property type="match status" value="1"/>
</dbReference>
<dbReference type="Pfam" id="PF19067">
    <property type="entry name" value="DUF5763"/>
    <property type="match status" value="1"/>
</dbReference>
<dbReference type="Proteomes" id="UP000075321">
    <property type="component" value="Unassembled WGS sequence"/>
</dbReference>
<comment type="caution">
    <text evidence="2">The sequence shown here is derived from an EMBL/GenBank/DDBJ whole genome shotgun (WGS) entry which is preliminary data.</text>
</comment>
<accession>A0A151AE11</accession>
<name>A0A151AE11_9EURY</name>
<dbReference type="InterPro" id="IPR008634">
    <property type="entry name" value="Gas-vesicle_GvpO"/>
</dbReference>
<evidence type="ECO:0000313" key="2">
    <source>
        <dbReference type="EMBL" id="KYH25843.1"/>
    </source>
</evidence>
<sequence>MGSAGESDDGQCRARTSDGERCTRPAQDDGFCYQHGPDDETIDDHQSEGSDMTEEESVSGTEIGAVREKIRQVAEDLIGRPLVSVVSVDRDRNRGDDDGDEEGWVAAVEILERKSIPDTQDILGRYEISLDSDHEITGYRRTHRYRRDDMDQDI</sequence>